<feature type="transmembrane region" description="Helical" evidence="7">
    <location>
        <begin position="136"/>
        <end position="158"/>
    </location>
</feature>
<organism evidence="9 10">
    <name type="scientific">Treponema parvum</name>
    <dbReference type="NCBI Taxonomy" id="138851"/>
    <lineage>
        <taxon>Bacteria</taxon>
        <taxon>Pseudomonadati</taxon>
        <taxon>Spirochaetota</taxon>
        <taxon>Spirochaetia</taxon>
        <taxon>Spirochaetales</taxon>
        <taxon>Treponemataceae</taxon>
        <taxon>Treponema</taxon>
    </lineage>
</organism>
<feature type="domain" description="4Fe-4S ferredoxin-type" evidence="8">
    <location>
        <begin position="211"/>
        <end position="240"/>
    </location>
</feature>
<dbReference type="Proteomes" id="UP000671995">
    <property type="component" value="Chromosome"/>
</dbReference>
<keyword evidence="4" id="KW-0249">Electron transport</keyword>
<keyword evidence="5" id="KW-0408">Iron</keyword>
<keyword evidence="7" id="KW-1133">Transmembrane helix</keyword>
<name>A0A975IE20_9SPIR</name>
<protein>
    <submittedName>
        <fullName evidence="9">4Fe-4S binding protein</fullName>
    </submittedName>
</protein>
<keyword evidence="7" id="KW-0472">Membrane</keyword>
<dbReference type="PROSITE" id="PS51379">
    <property type="entry name" value="4FE4S_FER_2"/>
    <property type="match status" value="1"/>
</dbReference>
<dbReference type="PANTHER" id="PTHR30176">
    <property type="entry name" value="FERREDOXIN-TYPE PROTEIN NAPH"/>
    <property type="match status" value="1"/>
</dbReference>
<proteinExistence type="predicted"/>
<evidence type="ECO:0000259" key="8">
    <source>
        <dbReference type="PROSITE" id="PS51379"/>
    </source>
</evidence>
<dbReference type="AlphaFoldDB" id="A0A975IE20"/>
<dbReference type="InterPro" id="IPR017896">
    <property type="entry name" value="4Fe4S_Fe-S-bd"/>
</dbReference>
<evidence type="ECO:0000313" key="10">
    <source>
        <dbReference type="Proteomes" id="UP000671995"/>
    </source>
</evidence>
<dbReference type="InterPro" id="IPR051684">
    <property type="entry name" value="Electron_Trans/Redox"/>
</dbReference>
<dbReference type="EMBL" id="CP054257">
    <property type="protein sequence ID" value="QTQ12824.1"/>
    <property type="molecule type" value="Genomic_DNA"/>
</dbReference>
<reference evidence="9" key="2">
    <citation type="journal article" date="2021" name="Microbiol. Resour. Announc.">
        <title>Complete Genome Sequences of Three Human Oral Treponema parvum Isolates.</title>
        <authorList>
            <person name="Zeng H."/>
            <person name="Watt R.M."/>
        </authorList>
    </citation>
    <scope>NUCLEOTIDE SEQUENCE</scope>
    <source>
        <strain evidence="9">ATCC 700773</strain>
    </source>
</reference>
<dbReference type="GO" id="GO:0005886">
    <property type="term" value="C:plasma membrane"/>
    <property type="evidence" value="ECO:0007669"/>
    <property type="project" value="TreeGrafter"/>
</dbReference>
<evidence type="ECO:0000256" key="1">
    <source>
        <dbReference type="ARBA" id="ARBA00022448"/>
    </source>
</evidence>
<sequence>MLVYNADVTNWFSGGISRSVIKNVCVPGLNCYSCPGAISSCPLGSIQNIIANGKFPFFVTGFLMLMGTLIGRMVCGFLCPAGLIQELLYKIPSKKIRKTRKSVKITRKAALLKYLLLGVLCILLPFVFFVRDGLGSPFFCKFLCPAGTLGAGLPLIVMNETLRSALGLLFSWKMSTAVVFAVWSVFMFRPFCRFFCPLGAVYSFFNKIAVFGIKRDDTKCTHCNACTLGCQMDTLNVNDRECIRCNECIARCRFGALNIVALGQNKIFQSEKSI</sequence>
<dbReference type="GO" id="GO:0046872">
    <property type="term" value="F:metal ion binding"/>
    <property type="evidence" value="ECO:0007669"/>
    <property type="project" value="UniProtKB-KW"/>
</dbReference>
<feature type="transmembrane region" description="Helical" evidence="7">
    <location>
        <begin position="110"/>
        <end position="130"/>
    </location>
</feature>
<evidence type="ECO:0000256" key="2">
    <source>
        <dbReference type="ARBA" id="ARBA00022485"/>
    </source>
</evidence>
<evidence type="ECO:0000256" key="4">
    <source>
        <dbReference type="ARBA" id="ARBA00022982"/>
    </source>
</evidence>
<dbReference type="Pfam" id="PF12801">
    <property type="entry name" value="Fer4_5"/>
    <property type="match status" value="3"/>
</dbReference>
<evidence type="ECO:0000256" key="6">
    <source>
        <dbReference type="ARBA" id="ARBA00023014"/>
    </source>
</evidence>
<keyword evidence="3" id="KW-0479">Metal-binding</keyword>
<keyword evidence="1" id="KW-0813">Transport</keyword>
<keyword evidence="6" id="KW-0411">Iron-sulfur</keyword>
<evidence type="ECO:0000256" key="5">
    <source>
        <dbReference type="ARBA" id="ARBA00023004"/>
    </source>
</evidence>
<dbReference type="PANTHER" id="PTHR30176:SF3">
    <property type="entry name" value="FERREDOXIN-TYPE PROTEIN NAPH"/>
    <property type="match status" value="1"/>
</dbReference>
<dbReference type="SUPFAM" id="SSF54862">
    <property type="entry name" value="4Fe-4S ferredoxins"/>
    <property type="match status" value="1"/>
</dbReference>
<keyword evidence="7" id="KW-0812">Transmembrane</keyword>
<evidence type="ECO:0000256" key="7">
    <source>
        <dbReference type="SAM" id="Phobius"/>
    </source>
</evidence>
<reference evidence="9" key="1">
    <citation type="submission" date="2020-05" db="EMBL/GenBank/DDBJ databases">
        <authorList>
            <person name="Zeng H."/>
            <person name="Chan Y.K."/>
            <person name="Watt R.M."/>
        </authorList>
    </citation>
    <scope>NUCLEOTIDE SEQUENCE</scope>
    <source>
        <strain evidence="9">ATCC 700773</strain>
    </source>
</reference>
<accession>A0A975IE20</accession>
<feature type="transmembrane region" description="Helical" evidence="7">
    <location>
        <begin position="62"/>
        <end position="89"/>
    </location>
</feature>
<keyword evidence="2" id="KW-0004">4Fe-4S</keyword>
<evidence type="ECO:0000256" key="3">
    <source>
        <dbReference type="ARBA" id="ARBA00022723"/>
    </source>
</evidence>
<dbReference type="GO" id="GO:0051539">
    <property type="term" value="F:4 iron, 4 sulfur cluster binding"/>
    <property type="evidence" value="ECO:0007669"/>
    <property type="project" value="UniProtKB-KW"/>
</dbReference>
<feature type="transmembrane region" description="Helical" evidence="7">
    <location>
        <begin position="165"/>
        <end position="188"/>
    </location>
</feature>
<gene>
    <name evidence="9" type="ORF">HRI96_01230</name>
</gene>
<evidence type="ECO:0000313" key="9">
    <source>
        <dbReference type="EMBL" id="QTQ12824.1"/>
    </source>
</evidence>